<dbReference type="AlphaFoldDB" id="A0A1X6Y6F3"/>
<evidence type="ECO:0000313" key="2">
    <source>
        <dbReference type="Proteomes" id="UP000193570"/>
    </source>
</evidence>
<name>A0A1X6Y6F3_9RHOB</name>
<organism evidence="1 2">
    <name type="scientific">Roseivivax jejudonensis</name>
    <dbReference type="NCBI Taxonomy" id="1529041"/>
    <lineage>
        <taxon>Bacteria</taxon>
        <taxon>Pseudomonadati</taxon>
        <taxon>Pseudomonadota</taxon>
        <taxon>Alphaproteobacteria</taxon>
        <taxon>Rhodobacterales</taxon>
        <taxon>Roseobacteraceae</taxon>
        <taxon>Roseivivax</taxon>
    </lineage>
</organism>
<dbReference type="RefSeq" id="WP_085790079.1">
    <property type="nucleotide sequence ID" value="NZ_FWFK01000001.1"/>
</dbReference>
<protein>
    <submittedName>
        <fullName evidence="1">Uncharacterized protein</fullName>
    </submittedName>
</protein>
<gene>
    <name evidence="1" type="ORF">ROJ8625_00301</name>
</gene>
<evidence type="ECO:0000313" key="1">
    <source>
        <dbReference type="EMBL" id="SLN12025.1"/>
    </source>
</evidence>
<dbReference type="EMBL" id="FWFK01000001">
    <property type="protein sequence ID" value="SLN12025.1"/>
    <property type="molecule type" value="Genomic_DNA"/>
</dbReference>
<accession>A0A1X6Y6F3</accession>
<proteinExistence type="predicted"/>
<sequence>MEESDPETTFRHLAQTWLATPEHLPASLRALDLSDLCLWMSLEGHAETLRDLRAAVGDPQLATWLADEIATAVKRF</sequence>
<dbReference type="Proteomes" id="UP000193570">
    <property type="component" value="Unassembled WGS sequence"/>
</dbReference>
<reference evidence="1 2" key="1">
    <citation type="submission" date="2017-03" db="EMBL/GenBank/DDBJ databases">
        <authorList>
            <person name="Afonso C.L."/>
            <person name="Miller P.J."/>
            <person name="Scott M.A."/>
            <person name="Spackman E."/>
            <person name="Goraichik I."/>
            <person name="Dimitrov K.M."/>
            <person name="Suarez D.L."/>
            <person name="Swayne D.E."/>
        </authorList>
    </citation>
    <scope>NUCLEOTIDE SEQUENCE [LARGE SCALE GENOMIC DNA]</scope>
    <source>
        <strain evidence="1 2">CECT 8625</strain>
    </source>
</reference>
<keyword evidence="2" id="KW-1185">Reference proteome</keyword>